<organism evidence="2 3">
    <name type="scientific">Oryza sativa subsp. japonica</name>
    <name type="common">Rice</name>
    <dbReference type="NCBI Taxonomy" id="39947"/>
    <lineage>
        <taxon>Eukaryota</taxon>
        <taxon>Viridiplantae</taxon>
        <taxon>Streptophyta</taxon>
        <taxon>Embryophyta</taxon>
        <taxon>Tracheophyta</taxon>
        <taxon>Spermatophyta</taxon>
        <taxon>Magnoliopsida</taxon>
        <taxon>Liliopsida</taxon>
        <taxon>Poales</taxon>
        <taxon>Poaceae</taxon>
        <taxon>BOP clade</taxon>
        <taxon>Oryzoideae</taxon>
        <taxon>Oryzeae</taxon>
        <taxon>Oryzinae</taxon>
        <taxon>Oryza</taxon>
        <taxon>Oryza sativa</taxon>
    </lineage>
</organism>
<accession>Q6YS98</accession>
<reference evidence="3" key="2">
    <citation type="journal article" date="2008" name="Nucleic Acids Res.">
        <title>The rice annotation project database (RAP-DB): 2008 update.</title>
        <authorList>
            <consortium name="The rice annotation project (RAP)"/>
        </authorList>
    </citation>
    <scope>GENOME REANNOTATION</scope>
    <source>
        <strain evidence="3">cv. Nipponbare</strain>
    </source>
</reference>
<dbReference type="AlphaFoldDB" id="Q6YS98"/>
<dbReference type="EMBL" id="AP006465">
    <property type="protein sequence ID" value="BAC84875.1"/>
    <property type="molecule type" value="Genomic_DNA"/>
</dbReference>
<reference evidence="3" key="1">
    <citation type="journal article" date="2005" name="Nature">
        <title>The map-based sequence of the rice genome.</title>
        <authorList>
            <consortium name="International rice genome sequencing project (IRGSP)"/>
            <person name="Matsumoto T."/>
            <person name="Wu J."/>
            <person name="Kanamori H."/>
            <person name="Katayose Y."/>
            <person name="Fujisawa M."/>
            <person name="Namiki N."/>
            <person name="Mizuno H."/>
            <person name="Yamamoto K."/>
            <person name="Antonio B.A."/>
            <person name="Baba T."/>
            <person name="Sakata K."/>
            <person name="Nagamura Y."/>
            <person name="Aoki H."/>
            <person name="Arikawa K."/>
            <person name="Arita K."/>
            <person name="Bito T."/>
            <person name="Chiden Y."/>
            <person name="Fujitsuka N."/>
            <person name="Fukunaka R."/>
            <person name="Hamada M."/>
            <person name="Harada C."/>
            <person name="Hayashi A."/>
            <person name="Hijishita S."/>
            <person name="Honda M."/>
            <person name="Hosokawa S."/>
            <person name="Ichikawa Y."/>
            <person name="Idonuma A."/>
            <person name="Iijima M."/>
            <person name="Ikeda M."/>
            <person name="Ikeno M."/>
            <person name="Ito K."/>
            <person name="Ito S."/>
            <person name="Ito T."/>
            <person name="Ito Y."/>
            <person name="Ito Y."/>
            <person name="Iwabuchi A."/>
            <person name="Kamiya K."/>
            <person name="Karasawa W."/>
            <person name="Kurita K."/>
            <person name="Katagiri S."/>
            <person name="Kikuta A."/>
            <person name="Kobayashi H."/>
            <person name="Kobayashi N."/>
            <person name="Machita K."/>
            <person name="Maehara T."/>
            <person name="Masukawa M."/>
            <person name="Mizubayashi T."/>
            <person name="Mukai Y."/>
            <person name="Nagasaki H."/>
            <person name="Nagata Y."/>
            <person name="Naito S."/>
            <person name="Nakashima M."/>
            <person name="Nakama Y."/>
            <person name="Nakamichi Y."/>
            <person name="Nakamura M."/>
            <person name="Meguro A."/>
            <person name="Negishi M."/>
            <person name="Ohta I."/>
            <person name="Ohta T."/>
            <person name="Okamoto M."/>
            <person name="Ono N."/>
            <person name="Saji S."/>
            <person name="Sakaguchi M."/>
            <person name="Sakai K."/>
            <person name="Shibata M."/>
            <person name="Shimokawa T."/>
            <person name="Song J."/>
            <person name="Takazaki Y."/>
            <person name="Terasawa K."/>
            <person name="Tsugane M."/>
            <person name="Tsuji K."/>
            <person name="Ueda S."/>
            <person name="Waki K."/>
            <person name="Yamagata H."/>
            <person name="Yamamoto M."/>
            <person name="Yamamoto S."/>
            <person name="Yamane H."/>
            <person name="Yoshiki S."/>
            <person name="Yoshihara R."/>
            <person name="Yukawa K."/>
            <person name="Zhong H."/>
            <person name="Yano M."/>
            <person name="Yuan Q."/>
            <person name="Ouyang S."/>
            <person name="Liu J."/>
            <person name="Jones K.M."/>
            <person name="Gansberger K."/>
            <person name="Moffat K."/>
            <person name="Hill J."/>
            <person name="Bera J."/>
            <person name="Fadrosh D."/>
            <person name="Jin S."/>
            <person name="Johri S."/>
            <person name="Kim M."/>
            <person name="Overton L."/>
            <person name="Reardon M."/>
            <person name="Tsitrin T."/>
            <person name="Vuong H."/>
            <person name="Weaver B."/>
            <person name="Ciecko A."/>
            <person name="Tallon L."/>
            <person name="Jackson J."/>
            <person name="Pai G."/>
            <person name="Aken S.V."/>
            <person name="Utterback T."/>
            <person name="Reidmuller S."/>
            <person name="Feldblyum T."/>
            <person name="Hsiao J."/>
            <person name="Zismann V."/>
            <person name="Iobst S."/>
            <person name="de Vazeille A.R."/>
            <person name="Buell C.R."/>
            <person name="Ying K."/>
            <person name="Li Y."/>
            <person name="Lu T."/>
            <person name="Huang Y."/>
            <person name="Zhao Q."/>
            <person name="Feng Q."/>
            <person name="Zhang L."/>
            <person name="Zhu J."/>
            <person name="Weng Q."/>
            <person name="Mu J."/>
            <person name="Lu Y."/>
            <person name="Fan D."/>
            <person name="Liu Y."/>
            <person name="Guan J."/>
            <person name="Zhang Y."/>
            <person name="Yu S."/>
            <person name="Liu X."/>
            <person name="Zhang Y."/>
            <person name="Hong G."/>
            <person name="Han B."/>
            <person name="Choisne N."/>
            <person name="Demange N."/>
            <person name="Orjeda G."/>
            <person name="Samain S."/>
            <person name="Cattolico L."/>
            <person name="Pelletier E."/>
            <person name="Couloux A."/>
            <person name="Segurens B."/>
            <person name="Wincker P."/>
            <person name="D'Hont A."/>
            <person name="Scarpelli C."/>
            <person name="Weissenbach J."/>
            <person name="Salanoubat M."/>
            <person name="Quetier F."/>
            <person name="Yu Y."/>
            <person name="Kim H.R."/>
            <person name="Rambo T."/>
            <person name="Currie J."/>
            <person name="Collura K."/>
            <person name="Luo M."/>
            <person name="Yang T."/>
            <person name="Ammiraju J.S.S."/>
            <person name="Engler F."/>
            <person name="Soderlund C."/>
            <person name="Wing R.A."/>
            <person name="Palmer L.E."/>
            <person name="de la Bastide M."/>
            <person name="Spiegel L."/>
            <person name="Nascimento L."/>
            <person name="Zutavern T."/>
            <person name="O'Shaughnessy A."/>
            <person name="Dike S."/>
            <person name="Dedhia N."/>
            <person name="Preston R."/>
            <person name="Balija V."/>
            <person name="McCombie W.R."/>
            <person name="Chow T."/>
            <person name="Chen H."/>
            <person name="Chung M."/>
            <person name="Chen C."/>
            <person name="Shaw J."/>
            <person name="Wu H."/>
            <person name="Hsiao K."/>
            <person name="Chao Y."/>
            <person name="Chu M."/>
            <person name="Cheng C."/>
            <person name="Hour A."/>
            <person name="Lee P."/>
            <person name="Lin S."/>
            <person name="Lin Y."/>
            <person name="Liou J."/>
            <person name="Liu S."/>
            <person name="Hsing Y."/>
            <person name="Raghuvanshi S."/>
            <person name="Mohanty A."/>
            <person name="Bharti A.K."/>
            <person name="Gaur A."/>
            <person name="Gupta V."/>
            <person name="Kumar D."/>
            <person name="Ravi V."/>
            <person name="Vij S."/>
            <person name="Kapur A."/>
            <person name="Khurana P."/>
            <person name="Khurana P."/>
            <person name="Khurana J.P."/>
            <person name="Tyagi A.K."/>
            <person name="Gaikwad K."/>
            <person name="Singh A."/>
            <person name="Dalal V."/>
            <person name="Srivastava S."/>
            <person name="Dixit A."/>
            <person name="Pal A.K."/>
            <person name="Ghazi I.A."/>
            <person name="Yadav M."/>
            <person name="Pandit A."/>
            <person name="Bhargava A."/>
            <person name="Sureshbabu K."/>
            <person name="Batra K."/>
            <person name="Sharma T.R."/>
            <person name="Mohapatra T."/>
            <person name="Singh N.K."/>
            <person name="Messing J."/>
            <person name="Nelson A.B."/>
            <person name="Fuks G."/>
            <person name="Kavchok S."/>
            <person name="Keizer G."/>
            <person name="Linton E."/>
            <person name="Llaca V."/>
            <person name="Song R."/>
            <person name="Tanyolac B."/>
            <person name="Young S."/>
            <person name="Ho-Il K."/>
            <person name="Hahn J.H."/>
            <person name="Sangsakoo G."/>
            <person name="Vanavichit A."/>
            <person name="de Mattos Luiz.A.T."/>
            <person name="Zimmer P.D."/>
            <person name="Malone G."/>
            <person name="Dellagostin O."/>
            <person name="de Oliveira A.C."/>
            <person name="Bevan M."/>
            <person name="Bancroft I."/>
            <person name="Minx P."/>
            <person name="Cordum H."/>
            <person name="Wilson R."/>
            <person name="Cheng Z."/>
            <person name="Jin W."/>
            <person name="Jiang J."/>
            <person name="Leong S.A."/>
            <person name="Iwama H."/>
            <person name="Gojobori T."/>
            <person name="Itoh T."/>
            <person name="Niimura Y."/>
            <person name="Fujii Y."/>
            <person name="Habara T."/>
            <person name="Sakai H."/>
            <person name="Sato Y."/>
            <person name="Wilson G."/>
            <person name="Kumar K."/>
            <person name="McCouch S."/>
            <person name="Juretic N."/>
            <person name="Hoen D."/>
            <person name="Wright S."/>
            <person name="Bruskiewich R."/>
            <person name="Bureau T."/>
            <person name="Miyao A."/>
            <person name="Hirochika H."/>
            <person name="Nishikawa T."/>
            <person name="Kadowaki K."/>
            <person name="Sugiura M."/>
            <person name="Burr B."/>
            <person name="Sasaki T."/>
        </authorList>
    </citation>
    <scope>NUCLEOTIDE SEQUENCE [LARGE SCALE GENOMIC DNA]</scope>
    <source>
        <strain evidence="3">cv. Nipponbare</strain>
    </source>
</reference>
<name>Q6YS98_ORYSJ</name>
<feature type="region of interest" description="Disordered" evidence="1">
    <location>
        <begin position="40"/>
        <end position="59"/>
    </location>
</feature>
<proteinExistence type="predicted"/>
<evidence type="ECO:0000313" key="3">
    <source>
        <dbReference type="Proteomes" id="UP000000763"/>
    </source>
</evidence>
<protein>
    <submittedName>
        <fullName evidence="2">Uncharacterized protein</fullName>
    </submittedName>
</protein>
<gene>
    <name evidence="2" type="primary">B1059D01.16</name>
</gene>
<dbReference type="Proteomes" id="UP000000763">
    <property type="component" value="Chromosome 7"/>
</dbReference>
<evidence type="ECO:0000256" key="1">
    <source>
        <dbReference type="SAM" id="MobiDB-lite"/>
    </source>
</evidence>
<evidence type="ECO:0000313" key="2">
    <source>
        <dbReference type="EMBL" id="BAC84875.1"/>
    </source>
</evidence>
<sequence>MAADNRGCAAGRGRAADDDDRIWRRGGGWSMAATVADGRVAVGAPHGKGGEGRRRTSPARIRADPAAVAAVQQCIWYGVTRV</sequence>